<name>A0AAQ2HGR0_9MICO</name>
<proteinExistence type="predicted"/>
<evidence type="ECO:0000256" key="1">
    <source>
        <dbReference type="SAM" id="Phobius"/>
    </source>
</evidence>
<evidence type="ECO:0000313" key="2">
    <source>
        <dbReference type="EMBL" id="TFC52196.1"/>
    </source>
</evidence>
<keyword evidence="3" id="KW-1185">Reference proteome</keyword>
<keyword evidence="1" id="KW-0472">Membrane</keyword>
<evidence type="ECO:0000313" key="3">
    <source>
        <dbReference type="Proteomes" id="UP000297403"/>
    </source>
</evidence>
<dbReference type="AlphaFoldDB" id="A0AAQ2HGR0"/>
<dbReference type="EMBL" id="SOFY01000011">
    <property type="protein sequence ID" value="TFC52196.1"/>
    <property type="molecule type" value="Genomic_DNA"/>
</dbReference>
<accession>A0AAQ2HGR0</accession>
<comment type="caution">
    <text evidence="2">The sequence shown here is derived from an EMBL/GenBank/DDBJ whole genome shotgun (WGS) entry which is preliminary data.</text>
</comment>
<dbReference type="RefSeq" id="WP_134366294.1">
    <property type="nucleotide sequence ID" value="NZ_SOFY01000011.1"/>
</dbReference>
<dbReference type="Proteomes" id="UP000297403">
    <property type="component" value="Unassembled WGS sequence"/>
</dbReference>
<keyword evidence="1" id="KW-1133">Transmembrane helix</keyword>
<feature type="transmembrane region" description="Helical" evidence="1">
    <location>
        <begin position="22"/>
        <end position="43"/>
    </location>
</feature>
<sequence>MHADLRAPTGILLPETFLQTDFFAVLATSVAINTVMYAVLAVAKILPRIYLIDWLPSHNRRSETRSIYPDAHERR</sequence>
<protein>
    <submittedName>
        <fullName evidence="2">Uncharacterized protein</fullName>
    </submittedName>
</protein>
<organism evidence="2 3">
    <name type="scientific">Cryobacterium shii</name>
    <dbReference type="NCBI Taxonomy" id="1259235"/>
    <lineage>
        <taxon>Bacteria</taxon>
        <taxon>Bacillati</taxon>
        <taxon>Actinomycetota</taxon>
        <taxon>Actinomycetes</taxon>
        <taxon>Micrococcales</taxon>
        <taxon>Microbacteriaceae</taxon>
        <taxon>Cryobacterium</taxon>
    </lineage>
</organism>
<gene>
    <name evidence="2" type="ORF">E3O49_02685</name>
</gene>
<keyword evidence="1" id="KW-0812">Transmembrane</keyword>
<reference evidence="2 3" key="1">
    <citation type="submission" date="2019-03" db="EMBL/GenBank/DDBJ databases">
        <title>Genomics of glacier-inhabiting Cryobacterium strains.</title>
        <authorList>
            <person name="Liu Q."/>
            <person name="Xin Y.-H."/>
        </authorList>
    </citation>
    <scope>NUCLEOTIDE SEQUENCE [LARGE SCALE GENOMIC DNA]</scope>
    <source>
        <strain evidence="3">TMT1-22</strain>
    </source>
</reference>